<protein>
    <submittedName>
        <fullName evidence="7">Proteinase</fullName>
    </submittedName>
</protein>
<evidence type="ECO:0000259" key="6">
    <source>
        <dbReference type="Pfam" id="PF08386"/>
    </source>
</evidence>
<evidence type="ECO:0000256" key="3">
    <source>
        <dbReference type="ARBA" id="ARBA00022801"/>
    </source>
</evidence>
<comment type="caution">
    <text evidence="7">The sequence shown here is derived from an EMBL/GenBank/DDBJ whole genome shotgun (WGS) entry which is preliminary data.</text>
</comment>
<evidence type="ECO:0000259" key="5">
    <source>
        <dbReference type="Pfam" id="PF00561"/>
    </source>
</evidence>
<evidence type="ECO:0000256" key="4">
    <source>
        <dbReference type="SAM" id="SignalP"/>
    </source>
</evidence>
<dbReference type="EMBL" id="BOPH01000082">
    <property type="protein sequence ID" value="GIJ70779.1"/>
    <property type="molecule type" value="Genomic_DNA"/>
</dbReference>
<evidence type="ECO:0000313" key="7">
    <source>
        <dbReference type="EMBL" id="GIJ70779.1"/>
    </source>
</evidence>
<feature type="domain" description="Peptidase S33 tripeptidyl aminopeptidase-like C-terminal" evidence="6">
    <location>
        <begin position="421"/>
        <end position="513"/>
    </location>
</feature>
<comment type="similarity">
    <text evidence="1">Belongs to the peptidase S33 family.</text>
</comment>
<evidence type="ECO:0000256" key="1">
    <source>
        <dbReference type="ARBA" id="ARBA00010088"/>
    </source>
</evidence>
<accession>A0A8J4EDK1</accession>
<dbReference type="RefSeq" id="WP_203930672.1">
    <property type="nucleotide sequence ID" value="NZ_BOPH01000082.1"/>
</dbReference>
<dbReference type="AlphaFoldDB" id="A0A8J4EDK1"/>
<keyword evidence="8" id="KW-1185">Reference proteome</keyword>
<evidence type="ECO:0000256" key="2">
    <source>
        <dbReference type="ARBA" id="ARBA00022729"/>
    </source>
</evidence>
<dbReference type="Pfam" id="PF00561">
    <property type="entry name" value="Abhydrolase_1"/>
    <property type="match status" value="1"/>
</dbReference>
<dbReference type="Proteomes" id="UP000635606">
    <property type="component" value="Unassembled WGS sequence"/>
</dbReference>
<proteinExistence type="inferred from homology"/>
<feature type="chain" id="PRO_5035159509" evidence="4">
    <location>
        <begin position="31"/>
        <end position="520"/>
    </location>
</feature>
<dbReference type="Gene3D" id="3.40.50.1820">
    <property type="entry name" value="alpha/beta hydrolase"/>
    <property type="match status" value="1"/>
</dbReference>
<dbReference type="PANTHER" id="PTHR43248">
    <property type="entry name" value="2-SUCCINYL-6-HYDROXY-2,4-CYCLOHEXADIENE-1-CARBOXYLATE SYNTHASE"/>
    <property type="match status" value="1"/>
</dbReference>
<organism evidence="7 8">
    <name type="scientific">Virgisporangium ochraceum</name>
    <dbReference type="NCBI Taxonomy" id="65505"/>
    <lineage>
        <taxon>Bacteria</taxon>
        <taxon>Bacillati</taxon>
        <taxon>Actinomycetota</taxon>
        <taxon>Actinomycetes</taxon>
        <taxon>Micromonosporales</taxon>
        <taxon>Micromonosporaceae</taxon>
        <taxon>Virgisporangium</taxon>
    </lineage>
</organism>
<reference evidence="7" key="1">
    <citation type="submission" date="2021-01" db="EMBL/GenBank/DDBJ databases">
        <title>Whole genome shotgun sequence of Virgisporangium ochraceum NBRC 16418.</title>
        <authorList>
            <person name="Komaki H."/>
            <person name="Tamura T."/>
        </authorList>
    </citation>
    <scope>NUCLEOTIDE SEQUENCE</scope>
    <source>
        <strain evidence="7">NBRC 16418</strain>
    </source>
</reference>
<feature type="signal peptide" evidence="4">
    <location>
        <begin position="1"/>
        <end position="30"/>
    </location>
</feature>
<sequence length="520" mass="55261">MSIFTKARAVATAAAAGVLAASMVAGPVLAQKTDVPAGGLPGVAVPVLNWAPCADDAAYQCAAAQVPLNYRDPGGRTITLQVRKAPATDPAKRIGTLFLHAGGPGGSGWGWVSSYATSSPAEIREKFDIVGYDARGVQRSSPTLTCLDTPKYQAQWAQVTTTPTTTSFDTAVRLAREFDAACQANSADLLPHVGAANQARDLDLMRAAVGDPKLTLFAESYATYVGTVYLNLFPKRTRAVVLDAGYDPDRYANDPYSYDHAQYVATEAAMYRFLDWCAATPAQCQFAAAVPGSTTARLAARIRAILTDLDTNPVRDAAGRIVVNGATMLSELTFRLNSGTRRWSVLGTDLRSAESRTGPLMYVIPDSDTRFNAANVSVECADRVYPQSMQLLRAKLARAAADAPLTAPGMAYGPPAYDQTHAPACVQWPAERRSRYTGPYHAAGSSPVLVVGNTGDPDTPYADSVTLSRVLDNGHLLTWEGEGHTARRKSLCAEGHMYAFLLALTVPPAGTVCRDAPIPA</sequence>
<dbReference type="Pfam" id="PF08386">
    <property type="entry name" value="Abhydrolase_4"/>
    <property type="match status" value="1"/>
</dbReference>
<dbReference type="InterPro" id="IPR013595">
    <property type="entry name" value="Pept_S33_TAP-like_C"/>
</dbReference>
<gene>
    <name evidence="7" type="ORF">Voc01_056960</name>
</gene>
<keyword evidence="2 4" id="KW-0732">Signal</keyword>
<dbReference type="InterPro" id="IPR029058">
    <property type="entry name" value="AB_hydrolase_fold"/>
</dbReference>
<feature type="domain" description="AB hydrolase-1" evidence="5">
    <location>
        <begin position="96"/>
        <end position="263"/>
    </location>
</feature>
<dbReference type="InterPro" id="IPR000073">
    <property type="entry name" value="AB_hydrolase_1"/>
</dbReference>
<dbReference type="SUPFAM" id="SSF53474">
    <property type="entry name" value="alpha/beta-Hydrolases"/>
    <property type="match status" value="1"/>
</dbReference>
<name>A0A8J4EDK1_9ACTN</name>
<dbReference type="InterPro" id="IPR051601">
    <property type="entry name" value="Serine_prot/Carboxylest_S33"/>
</dbReference>
<keyword evidence="3" id="KW-0378">Hydrolase</keyword>
<dbReference type="GO" id="GO:0016787">
    <property type="term" value="F:hydrolase activity"/>
    <property type="evidence" value="ECO:0007669"/>
    <property type="project" value="UniProtKB-KW"/>
</dbReference>
<evidence type="ECO:0000313" key="8">
    <source>
        <dbReference type="Proteomes" id="UP000635606"/>
    </source>
</evidence>
<dbReference type="PANTHER" id="PTHR43248:SF29">
    <property type="entry name" value="TRIPEPTIDYL AMINOPEPTIDASE"/>
    <property type="match status" value="1"/>
</dbReference>